<feature type="region of interest" description="Disordered" evidence="1">
    <location>
        <begin position="41"/>
        <end position="66"/>
    </location>
</feature>
<sequence length="66" mass="6785">MNSVALNADGTHAVVITKVPAGPNQNFQTLLTVIDTSTGTQAGHTVTLDGSLLGSSPSEPPQPRWS</sequence>
<name>A0A9X2YK98_9MYCO</name>
<dbReference type="Proteomes" id="UP001141629">
    <property type="component" value="Unassembled WGS sequence"/>
</dbReference>
<evidence type="ECO:0000256" key="1">
    <source>
        <dbReference type="SAM" id="MobiDB-lite"/>
    </source>
</evidence>
<proteinExistence type="predicted"/>
<dbReference type="EMBL" id="JACKVK010000008">
    <property type="protein sequence ID" value="MCV7420882.1"/>
    <property type="molecule type" value="Genomic_DNA"/>
</dbReference>
<accession>A0A9X2YK98</accession>
<keyword evidence="3" id="KW-1185">Reference proteome</keyword>
<organism evidence="2 3">
    <name type="scientific">Mycobacterium yunnanensis</name>
    <dbReference type="NCBI Taxonomy" id="368477"/>
    <lineage>
        <taxon>Bacteria</taxon>
        <taxon>Bacillati</taxon>
        <taxon>Actinomycetota</taxon>
        <taxon>Actinomycetes</taxon>
        <taxon>Mycobacteriales</taxon>
        <taxon>Mycobacteriaceae</taxon>
        <taxon>Mycobacterium</taxon>
    </lineage>
</organism>
<reference evidence="2" key="2">
    <citation type="journal article" date="2022" name="BMC Genomics">
        <title>Comparative genome analysis of mycobacteria focusing on tRNA and non-coding RNA.</title>
        <authorList>
            <person name="Behra P.R.K."/>
            <person name="Pettersson B.M.F."/>
            <person name="Ramesh M."/>
            <person name="Das S."/>
            <person name="Dasgupta S."/>
            <person name="Kirsebom L.A."/>
        </authorList>
    </citation>
    <scope>NUCLEOTIDE SEQUENCE</scope>
    <source>
        <strain evidence="2">DSM 44838</strain>
    </source>
</reference>
<dbReference type="RefSeq" id="WP_263995670.1">
    <property type="nucleotide sequence ID" value="NZ_JACKVK010000008.1"/>
</dbReference>
<comment type="caution">
    <text evidence="2">The sequence shown here is derived from an EMBL/GenBank/DDBJ whole genome shotgun (WGS) entry which is preliminary data.</text>
</comment>
<protein>
    <submittedName>
        <fullName evidence="2">Uncharacterized protein</fullName>
    </submittedName>
</protein>
<evidence type="ECO:0000313" key="2">
    <source>
        <dbReference type="EMBL" id="MCV7420882.1"/>
    </source>
</evidence>
<reference evidence="2" key="1">
    <citation type="submission" date="2020-07" db="EMBL/GenBank/DDBJ databases">
        <authorList>
            <person name="Pettersson B.M.F."/>
            <person name="Behra P.R.K."/>
            <person name="Ramesh M."/>
            <person name="Das S."/>
            <person name="Dasgupta S."/>
            <person name="Kirsebom L.A."/>
        </authorList>
    </citation>
    <scope>NUCLEOTIDE SEQUENCE</scope>
    <source>
        <strain evidence="2">DSM 44838</strain>
    </source>
</reference>
<gene>
    <name evidence="2" type="ORF">H7K45_10065</name>
</gene>
<evidence type="ECO:0000313" key="3">
    <source>
        <dbReference type="Proteomes" id="UP001141629"/>
    </source>
</evidence>
<dbReference type="AlphaFoldDB" id="A0A9X2YK98"/>